<dbReference type="OrthoDB" id="9776406at2"/>
<dbReference type="PIRSF" id="PIRSF000812">
    <property type="entry name" value="AAD"/>
    <property type="match status" value="1"/>
</dbReference>
<dbReference type="AlphaFoldDB" id="A0A229NU52"/>
<dbReference type="Gene3D" id="3.30.460.10">
    <property type="entry name" value="Beta Polymerase, domain 2"/>
    <property type="match status" value="1"/>
</dbReference>
<keyword evidence="2" id="KW-1185">Reference proteome</keyword>
<sequence length="292" mass="34375">MRNEAEMMELILETARQDERIRAVCLNGSRVNFNVPPDRFQDYDIVYLVRELSSFLEDDGWIDRFGERVILQMPERMHLIPPDNNRQFPYLMLFEDENRIDLRLIPVEQAMDYVREDKLTKVLLDKDDMLPPLPEPTDEDYRVKQPDAKLFADCCNEFWWVSPYVAKGLWRGELLYALDHLNGPVREMLMGMLNWQAGYRTDFSVSTGKNGKYLDRYLPQESWQALLSTYPAAEPRSIQLALRAMADLFSTTAQTVAEKLDCHYNAEEELRVRRYLDRVFQDAEQEERLGEG</sequence>
<evidence type="ECO:0000313" key="1">
    <source>
        <dbReference type="EMBL" id="OXM13413.1"/>
    </source>
</evidence>
<reference evidence="1 2" key="1">
    <citation type="submission" date="2017-07" db="EMBL/GenBank/DDBJ databases">
        <title>Paenibacillus herberti R33 genome sequencing and assembly.</title>
        <authorList>
            <person name="Su W."/>
        </authorList>
    </citation>
    <scope>NUCLEOTIDE SEQUENCE [LARGE SCALE GENOMIC DNA]</scope>
    <source>
        <strain evidence="1 2">R33</strain>
    </source>
</reference>
<gene>
    <name evidence="1" type="ORF">CGZ75_20370</name>
</gene>
<keyword evidence="1" id="KW-0808">Transferase</keyword>
<dbReference type="SUPFAM" id="SSF81631">
    <property type="entry name" value="PAP/OAS1 substrate-binding domain"/>
    <property type="match status" value="1"/>
</dbReference>
<dbReference type="InterPro" id="IPR043519">
    <property type="entry name" value="NT_sf"/>
</dbReference>
<dbReference type="InterPro" id="IPR007530">
    <property type="entry name" value="Aminoglycoside_adenylylTfrase"/>
</dbReference>
<proteinExistence type="predicted"/>
<dbReference type="GO" id="GO:0016779">
    <property type="term" value="F:nucleotidyltransferase activity"/>
    <property type="evidence" value="ECO:0007669"/>
    <property type="project" value="UniProtKB-KW"/>
</dbReference>
<dbReference type="RefSeq" id="WP_089526119.1">
    <property type="nucleotide sequence ID" value="NZ_NMUQ01000003.1"/>
</dbReference>
<dbReference type="Pfam" id="PF04439">
    <property type="entry name" value="Adenyl_transf"/>
    <property type="match status" value="1"/>
</dbReference>
<dbReference type="Proteomes" id="UP000215145">
    <property type="component" value="Unassembled WGS sequence"/>
</dbReference>
<dbReference type="SUPFAM" id="SSF81301">
    <property type="entry name" value="Nucleotidyltransferase"/>
    <property type="match status" value="1"/>
</dbReference>
<name>A0A229NU52_9BACL</name>
<dbReference type="EMBL" id="NMUQ01000003">
    <property type="protein sequence ID" value="OXM13413.1"/>
    <property type="molecule type" value="Genomic_DNA"/>
</dbReference>
<evidence type="ECO:0000313" key="2">
    <source>
        <dbReference type="Proteomes" id="UP000215145"/>
    </source>
</evidence>
<keyword evidence="1" id="KW-0548">Nucleotidyltransferase</keyword>
<protein>
    <submittedName>
        <fullName evidence="1">Aminoglycoside adenylyltransferase</fullName>
    </submittedName>
</protein>
<organism evidence="1 2">
    <name type="scientific">Paenibacillus herberti</name>
    <dbReference type="NCBI Taxonomy" id="1619309"/>
    <lineage>
        <taxon>Bacteria</taxon>
        <taxon>Bacillati</taxon>
        <taxon>Bacillota</taxon>
        <taxon>Bacilli</taxon>
        <taxon>Bacillales</taxon>
        <taxon>Paenibacillaceae</taxon>
        <taxon>Paenibacillus</taxon>
    </lineage>
</organism>
<accession>A0A229NU52</accession>
<comment type="caution">
    <text evidence="1">The sequence shown here is derived from an EMBL/GenBank/DDBJ whole genome shotgun (WGS) entry which is preliminary data.</text>
</comment>
<dbReference type="Gene3D" id="1.20.120.330">
    <property type="entry name" value="Nucleotidyltransferases domain 2"/>
    <property type="match status" value="1"/>
</dbReference>